<evidence type="ECO:0000313" key="2">
    <source>
        <dbReference type="Proteomes" id="UP001060085"/>
    </source>
</evidence>
<accession>A0ACC0C0P2</accession>
<organism evidence="1 2">
    <name type="scientific">Catharanthus roseus</name>
    <name type="common">Madagascar periwinkle</name>
    <name type="synonym">Vinca rosea</name>
    <dbReference type="NCBI Taxonomy" id="4058"/>
    <lineage>
        <taxon>Eukaryota</taxon>
        <taxon>Viridiplantae</taxon>
        <taxon>Streptophyta</taxon>
        <taxon>Embryophyta</taxon>
        <taxon>Tracheophyta</taxon>
        <taxon>Spermatophyta</taxon>
        <taxon>Magnoliopsida</taxon>
        <taxon>eudicotyledons</taxon>
        <taxon>Gunneridae</taxon>
        <taxon>Pentapetalae</taxon>
        <taxon>asterids</taxon>
        <taxon>lamiids</taxon>
        <taxon>Gentianales</taxon>
        <taxon>Apocynaceae</taxon>
        <taxon>Rauvolfioideae</taxon>
        <taxon>Vinceae</taxon>
        <taxon>Catharanthinae</taxon>
        <taxon>Catharanthus</taxon>
    </lineage>
</organism>
<dbReference type="Proteomes" id="UP001060085">
    <property type="component" value="Linkage Group LG02"/>
</dbReference>
<proteinExistence type="predicted"/>
<dbReference type="EMBL" id="CM044702">
    <property type="protein sequence ID" value="KAI5678514.1"/>
    <property type="molecule type" value="Genomic_DNA"/>
</dbReference>
<protein>
    <submittedName>
        <fullName evidence="1">Uncharacterized protein</fullName>
    </submittedName>
</protein>
<sequence length="170" mass="19818">MSIVYANIFQGCSPTIPFILKQISLRPNKIPKCNKKAKRHKMRSNHVYLELDNFLIPYKHAFNHLYDFFNSLLLFSSNFPKFYKRNEEKTLTIANASSFLPPKPLVQAEQQDRKNCNKRIRKMVKEMTIKNEPLPTAAVSVPPAKKQRRERNGAEQRRETTSCIEVPVVK</sequence>
<reference evidence="2" key="1">
    <citation type="journal article" date="2023" name="Nat. Plants">
        <title>Single-cell RNA sequencing provides a high-resolution roadmap for understanding the multicellular compartmentation of specialized metabolism.</title>
        <authorList>
            <person name="Sun S."/>
            <person name="Shen X."/>
            <person name="Li Y."/>
            <person name="Li Y."/>
            <person name="Wang S."/>
            <person name="Li R."/>
            <person name="Zhang H."/>
            <person name="Shen G."/>
            <person name="Guo B."/>
            <person name="Wei J."/>
            <person name="Xu J."/>
            <person name="St-Pierre B."/>
            <person name="Chen S."/>
            <person name="Sun C."/>
        </authorList>
    </citation>
    <scope>NUCLEOTIDE SEQUENCE [LARGE SCALE GENOMIC DNA]</scope>
</reference>
<name>A0ACC0C0P2_CATRO</name>
<comment type="caution">
    <text evidence="1">The sequence shown here is derived from an EMBL/GenBank/DDBJ whole genome shotgun (WGS) entry which is preliminary data.</text>
</comment>
<gene>
    <name evidence="1" type="ORF">M9H77_09464</name>
</gene>
<keyword evidence="2" id="KW-1185">Reference proteome</keyword>
<evidence type="ECO:0000313" key="1">
    <source>
        <dbReference type="EMBL" id="KAI5678514.1"/>
    </source>
</evidence>